<feature type="domain" description="PUM-HD" evidence="4">
    <location>
        <begin position="72"/>
        <end position="420"/>
    </location>
</feature>
<dbReference type="PROSITE" id="PS50303">
    <property type="entry name" value="PUM_HD"/>
    <property type="match status" value="1"/>
</dbReference>
<evidence type="ECO:0000256" key="2">
    <source>
        <dbReference type="ARBA" id="ARBA00022845"/>
    </source>
</evidence>
<evidence type="ECO:0000313" key="5">
    <source>
        <dbReference type="EMBL" id="KAF3320918.1"/>
    </source>
</evidence>
<keyword evidence="1" id="KW-0677">Repeat</keyword>
<dbReference type="InterPro" id="IPR011989">
    <property type="entry name" value="ARM-like"/>
</dbReference>
<dbReference type="GO" id="GO:0005737">
    <property type="term" value="C:cytoplasm"/>
    <property type="evidence" value="ECO:0007669"/>
    <property type="project" value="TreeGrafter"/>
</dbReference>
<dbReference type="SUPFAM" id="SSF48371">
    <property type="entry name" value="ARM repeat"/>
    <property type="match status" value="1"/>
</dbReference>
<dbReference type="GO" id="GO:0003729">
    <property type="term" value="F:mRNA binding"/>
    <property type="evidence" value="ECO:0007669"/>
    <property type="project" value="TreeGrafter"/>
</dbReference>
<keyword evidence="6" id="KW-1185">Reference proteome</keyword>
<dbReference type="InterPro" id="IPR001313">
    <property type="entry name" value="Pumilio_RNA-bd_rpt"/>
</dbReference>
<feature type="repeat" description="Pumilio" evidence="3">
    <location>
        <begin position="281"/>
        <end position="316"/>
    </location>
</feature>
<sequence length="448" mass="50523">MVTMSNLTSTMDVDELSNLLSNLSNYELSKDGELVEEEVSDQIDSPYDSIFSNAAFSPPMLSYEERGNLQQLTNHAAESLKSRNPLMDDCIVDVIAPQLACLLAMPLSYGRCKTLVQLGSIRSPLERCKSGDIPLELCEVIGHAEEFSFDQQGSQYLQEKLETATDEEKDTIFEEIIPIAMNLIIDVFGNFVIQKALEAVGMDKRVSMAQELDGHVIRCSCDQHGNHVISKIIECVPEELIGFLVSSLSNEITFLSAHPFACQTLLECCEEESDRLVMLSNILQDVYILSHDQYGNYVIQYILENGKPQERSAVIRTLAGKIMEMSKHKFASNVIEKCLRFGGPQEQHLMVDEILTFASGSDTLQMMVNDQYGNYLVQTALEVSNGEQFTNMISRINNYRKIAKRFNYEPNIILMIEKLIQKGEKIFKLRTSQASERACKTNVGWQEE</sequence>
<dbReference type="EMBL" id="SWLB01000028">
    <property type="protein sequence ID" value="KAF3320918.1"/>
    <property type="molecule type" value="Genomic_DNA"/>
</dbReference>
<dbReference type="Pfam" id="PF00806">
    <property type="entry name" value="PUF"/>
    <property type="match status" value="6"/>
</dbReference>
<feature type="repeat" description="Pumilio" evidence="3">
    <location>
        <begin position="317"/>
        <end position="352"/>
    </location>
</feature>
<reference evidence="5" key="1">
    <citation type="submission" date="2020-01" db="EMBL/GenBank/DDBJ databases">
        <title>Genome sequence of Kobresia littledalei, the first chromosome-level genome in the family Cyperaceae.</title>
        <authorList>
            <person name="Qu G."/>
        </authorList>
    </citation>
    <scope>NUCLEOTIDE SEQUENCE</scope>
    <source>
        <strain evidence="5">C.B.Clarke</strain>
        <tissue evidence="5">Leaf</tissue>
    </source>
</reference>
<feature type="repeat" description="Pumilio" evidence="3">
    <location>
        <begin position="175"/>
        <end position="210"/>
    </location>
</feature>
<name>A0A833QIT3_9POAL</name>
<keyword evidence="2" id="KW-0810">Translation regulation</keyword>
<evidence type="ECO:0000313" key="6">
    <source>
        <dbReference type="Proteomes" id="UP000623129"/>
    </source>
</evidence>
<dbReference type="GO" id="GO:0006417">
    <property type="term" value="P:regulation of translation"/>
    <property type="evidence" value="ECO:0007669"/>
    <property type="project" value="UniProtKB-KW"/>
</dbReference>
<feature type="repeat" description="Pumilio" evidence="3">
    <location>
        <begin position="353"/>
        <end position="394"/>
    </location>
</feature>
<dbReference type="PANTHER" id="PTHR12537:SF12">
    <property type="entry name" value="MATERNAL PROTEIN PUMILIO"/>
    <property type="match status" value="1"/>
</dbReference>
<organism evidence="5 6">
    <name type="scientific">Carex littledalei</name>
    <dbReference type="NCBI Taxonomy" id="544730"/>
    <lineage>
        <taxon>Eukaryota</taxon>
        <taxon>Viridiplantae</taxon>
        <taxon>Streptophyta</taxon>
        <taxon>Embryophyta</taxon>
        <taxon>Tracheophyta</taxon>
        <taxon>Spermatophyta</taxon>
        <taxon>Magnoliopsida</taxon>
        <taxon>Liliopsida</taxon>
        <taxon>Poales</taxon>
        <taxon>Cyperaceae</taxon>
        <taxon>Cyperoideae</taxon>
        <taxon>Cariceae</taxon>
        <taxon>Carex</taxon>
        <taxon>Carex subgen. Euthyceras</taxon>
    </lineage>
</organism>
<dbReference type="Proteomes" id="UP000623129">
    <property type="component" value="Unassembled WGS sequence"/>
</dbReference>
<accession>A0A833QIT3</accession>
<dbReference type="SMART" id="SM00025">
    <property type="entry name" value="Pumilio"/>
    <property type="match status" value="6"/>
</dbReference>
<evidence type="ECO:0000256" key="3">
    <source>
        <dbReference type="PROSITE-ProRule" id="PRU00317"/>
    </source>
</evidence>
<dbReference type="PANTHER" id="PTHR12537">
    <property type="entry name" value="RNA BINDING PROTEIN PUMILIO-RELATED"/>
    <property type="match status" value="1"/>
</dbReference>
<protein>
    <recommendedName>
        <fullName evidence="4">PUM-HD domain-containing protein</fullName>
    </recommendedName>
</protein>
<evidence type="ECO:0000256" key="1">
    <source>
        <dbReference type="ARBA" id="ARBA00022737"/>
    </source>
</evidence>
<dbReference type="PROSITE" id="PS50302">
    <property type="entry name" value="PUM"/>
    <property type="match status" value="6"/>
</dbReference>
<comment type="caution">
    <text evidence="5">The sequence shown here is derived from an EMBL/GenBank/DDBJ whole genome shotgun (WGS) entry which is preliminary data.</text>
</comment>
<dbReference type="Gene3D" id="1.25.10.10">
    <property type="entry name" value="Leucine-rich Repeat Variant"/>
    <property type="match status" value="1"/>
</dbReference>
<gene>
    <name evidence="5" type="ORF">FCM35_KLT15052</name>
</gene>
<dbReference type="OrthoDB" id="668540at2759"/>
<dbReference type="InterPro" id="IPR016024">
    <property type="entry name" value="ARM-type_fold"/>
</dbReference>
<evidence type="ECO:0000259" key="4">
    <source>
        <dbReference type="PROSITE" id="PS50303"/>
    </source>
</evidence>
<feature type="repeat" description="Pumilio" evidence="3">
    <location>
        <begin position="139"/>
        <end position="174"/>
    </location>
</feature>
<feature type="repeat" description="Pumilio" evidence="3">
    <location>
        <begin position="211"/>
        <end position="246"/>
    </location>
</feature>
<dbReference type="AlphaFoldDB" id="A0A833QIT3"/>
<dbReference type="InterPro" id="IPR033133">
    <property type="entry name" value="PUM-HD"/>
</dbReference>
<proteinExistence type="predicted"/>